<dbReference type="PANTHER" id="PTHR47966:SF51">
    <property type="entry name" value="BETA-SITE APP-CLEAVING ENZYME, ISOFORM A-RELATED"/>
    <property type="match status" value="1"/>
</dbReference>
<reference evidence="9" key="1">
    <citation type="submission" date="2021-02" db="EMBL/GenBank/DDBJ databases">
        <authorList>
            <person name="Dougan E. K."/>
            <person name="Rhodes N."/>
            <person name="Thang M."/>
            <person name="Chan C."/>
        </authorList>
    </citation>
    <scope>NUCLEOTIDE SEQUENCE</scope>
</reference>
<keyword evidence="4" id="KW-0378">Hydrolase</keyword>
<protein>
    <recommendedName>
        <fullName evidence="8">Peptidase A1 domain-containing protein</fullName>
    </recommendedName>
</protein>
<accession>A0A813FNX7</accession>
<gene>
    <name evidence="9" type="ORF">PGLA1383_LOCUS33133</name>
</gene>
<evidence type="ECO:0000256" key="6">
    <source>
        <dbReference type="PIRSR" id="PIRSR601461-2"/>
    </source>
</evidence>
<dbReference type="InterPro" id="IPR003582">
    <property type="entry name" value="ShKT_dom"/>
</dbReference>
<keyword evidence="6" id="KW-1015">Disulfide bond</keyword>
<dbReference type="InterPro" id="IPR034164">
    <property type="entry name" value="Pepsin-like_dom"/>
</dbReference>
<dbReference type="PROSITE" id="PS51767">
    <property type="entry name" value="PEPTIDASE_A1"/>
    <property type="match status" value="1"/>
</dbReference>
<comment type="caution">
    <text evidence="9">The sequence shown here is derived from an EMBL/GenBank/DDBJ whole genome shotgun (WGS) entry which is preliminary data.</text>
</comment>
<keyword evidence="7" id="KW-0732">Signal</keyword>
<dbReference type="CDD" id="cd05471">
    <property type="entry name" value="pepsin_like"/>
    <property type="match status" value="1"/>
</dbReference>
<evidence type="ECO:0000256" key="5">
    <source>
        <dbReference type="PIRSR" id="PIRSR601461-1"/>
    </source>
</evidence>
<comment type="similarity">
    <text evidence="1">Belongs to the peptidase A1 family.</text>
</comment>
<feature type="chain" id="PRO_5033040408" description="Peptidase A1 domain-containing protein" evidence="7">
    <location>
        <begin position="23"/>
        <end position="526"/>
    </location>
</feature>
<dbReference type="InterPro" id="IPR001461">
    <property type="entry name" value="Aspartic_peptidase_A1"/>
</dbReference>
<name>A0A813FNX7_POLGL</name>
<keyword evidence="2" id="KW-0645">Protease</keyword>
<feature type="active site" evidence="5">
    <location>
        <position position="298"/>
    </location>
</feature>
<dbReference type="AlphaFoldDB" id="A0A813FNX7"/>
<evidence type="ECO:0000259" key="8">
    <source>
        <dbReference type="PROSITE" id="PS51767"/>
    </source>
</evidence>
<feature type="disulfide bond" evidence="6">
    <location>
        <begin position="87"/>
        <end position="92"/>
    </location>
</feature>
<dbReference type="SUPFAM" id="SSF50630">
    <property type="entry name" value="Acid proteases"/>
    <property type="match status" value="1"/>
</dbReference>
<dbReference type="SMART" id="SM00254">
    <property type="entry name" value="ShKT"/>
    <property type="match status" value="1"/>
</dbReference>
<dbReference type="OrthoDB" id="771136at2759"/>
<proteinExistence type="inferred from homology"/>
<dbReference type="EMBL" id="CAJNNV010025630">
    <property type="protein sequence ID" value="CAE8615417.1"/>
    <property type="molecule type" value="Genomic_DNA"/>
</dbReference>
<keyword evidence="3" id="KW-0064">Aspartyl protease</keyword>
<evidence type="ECO:0000256" key="7">
    <source>
        <dbReference type="SAM" id="SignalP"/>
    </source>
</evidence>
<dbReference type="Proteomes" id="UP000654075">
    <property type="component" value="Unassembled WGS sequence"/>
</dbReference>
<evidence type="ECO:0000256" key="3">
    <source>
        <dbReference type="ARBA" id="ARBA00022750"/>
    </source>
</evidence>
<organism evidence="9 10">
    <name type="scientific">Polarella glacialis</name>
    <name type="common">Dinoflagellate</name>
    <dbReference type="NCBI Taxonomy" id="89957"/>
    <lineage>
        <taxon>Eukaryota</taxon>
        <taxon>Sar</taxon>
        <taxon>Alveolata</taxon>
        <taxon>Dinophyceae</taxon>
        <taxon>Suessiales</taxon>
        <taxon>Suessiaceae</taxon>
        <taxon>Polarella</taxon>
    </lineage>
</organism>
<dbReference type="InterPro" id="IPR021109">
    <property type="entry name" value="Peptidase_aspartic_dom_sf"/>
</dbReference>
<dbReference type="GO" id="GO:0006508">
    <property type="term" value="P:proteolysis"/>
    <property type="evidence" value="ECO:0007669"/>
    <property type="project" value="UniProtKB-KW"/>
</dbReference>
<dbReference type="Pfam" id="PF00026">
    <property type="entry name" value="Asp"/>
    <property type="match status" value="1"/>
</dbReference>
<dbReference type="InterPro" id="IPR033121">
    <property type="entry name" value="PEPTIDASE_A1"/>
</dbReference>
<sequence>MLRCWCMALVALDRASIDGADAVTELLTLPLQEYVSLFDRPTHEGKGRMPLHVTEYYGKVLMGDPPQEFGLVFDTGSGNIVLPTIKCGDEACEDHHRFSSSASHSAIQVALEDGTVLAPGDERDTTTITYGTGKLTGEYIRDRMCLRSDQANDRIVRPGDMCIQVDFLGVTQESRFPFSELPFDGIFGLGLGGLSAGPSFNFVSRLVASNESVVRKPVFAFFLRNLNADEDSEITFGGYKPDRVTGGDSGLTWLPVPKDEADEKGYWIVTMRDIYVRSVPLGICNDSNSHPRCQVAMDTGTALMMGPRHSVNQLLRAVGGCSQPIPSIRFELDAVGGGTFSLVLDQEDFAEVQGTDCAFVFQPVDLPPNLGSMWVLGQTALRKYYSVYDAERWQVGIGLARHTETSRESALSQFQSSQSMQTTHAPEVCEDDNNNMVWSHLPGCKQFASLGYCTRFSPLAHKYCRLSCDICGAEERGAPIKISDAKDEDVADSSSPAAVQVSGSGMTVSRAKRGVVKARSLYLAEV</sequence>
<dbReference type="PANTHER" id="PTHR47966">
    <property type="entry name" value="BETA-SITE APP-CLEAVING ENZYME, ISOFORM A-RELATED"/>
    <property type="match status" value="1"/>
</dbReference>
<evidence type="ECO:0000256" key="1">
    <source>
        <dbReference type="ARBA" id="ARBA00007447"/>
    </source>
</evidence>
<dbReference type="PRINTS" id="PR00792">
    <property type="entry name" value="PEPSIN"/>
</dbReference>
<evidence type="ECO:0000313" key="9">
    <source>
        <dbReference type="EMBL" id="CAE8615417.1"/>
    </source>
</evidence>
<evidence type="ECO:0000313" key="10">
    <source>
        <dbReference type="Proteomes" id="UP000654075"/>
    </source>
</evidence>
<keyword evidence="10" id="KW-1185">Reference proteome</keyword>
<feature type="signal peptide" evidence="7">
    <location>
        <begin position="1"/>
        <end position="22"/>
    </location>
</feature>
<evidence type="ECO:0000256" key="2">
    <source>
        <dbReference type="ARBA" id="ARBA00022670"/>
    </source>
</evidence>
<feature type="active site" evidence="5">
    <location>
        <position position="74"/>
    </location>
</feature>
<dbReference type="Gene3D" id="2.40.70.10">
    <property type="entry name" value="Acid Proteases"/>
    <property type="match status" value="2"/>
</dbReference>
<evidence type="ECO:0000256" key="4">
    <source>
        <dbReference type="ARBA" id="ARBA00022801"/>
    </source>
</evidence>
<dbReference type="GO" id="GO:0004190">
    <property type="term" value="F:aspartic-type endopeptidase activity"/>
    <property type="evidence" value="ECO:0007669"/>
    <property type="project" value="UniProtKB-KW"/>
</dbReference>
<feature type="domain" description="Peptidase A1" evidence="8">
    <location>
        <begin position="56"/>
        <end position="398"/>
    </location>
</feature>